<protein>
    <recommendedName>
        <fullName evidence="8">Band 7 domain-containing protein</fullName>
    </recommendedName>
</protein>
<dbReference type="InterPro" id="IPR036013">
    <property type="entry name" value="Band_7/SPFH_dom_sf"/>
</dbReference>
<dbReference type="InterPro" id="IPR050710">
    <property type="entry name" value="Band7/mec-2_domain"/>
</dbReference>
<dbReference type="EMBL" id="UINC01009863">
    <property type="protein sequence ID" value="SVA44095.1"/>
    <property type="molecule type" value="Genomic_DNA"/>
</dbReference>
<sequence>MAWDDQGNGKSPWDPNKGQPPDLDQIVEEWQKRFNRLFGVKTSGSGKRRKKPPVLLIGLMILFIWVLSGLYQIDDSERGIELRFGQYTQTTMPGLKWHVPWPIESVEVVNVNVVNRFKQQTTMLTSDENIVVVDLVVQYRRADAVDYLFNVRDADESLSEVSEGAIREVVGKSVLDFILTEGRTETALLTQELIQETLDSYGTGITVTKVNLQDVNFPLQVEDAVQDAIRAREDKERIAFEAEAYANDVVPKARGEAAKMILEAEAYREMVIADAEGEAARFDKLLVEYKKAPKVTRERLYIEAIETVYGNSNKVLLDSEASGNLMYLPLDKLIEHGKKEENKTDSGGQPLSQSSQNQTSRSTDLARLRERVRQ</sequence>
<dbReference type="NCBIfam" id="TIGR01933">
    <property type="entry name" value="hflK"/>
    <property type="match status" value="1"/>
</dbReference>
<feature type="region of interest" description="Disordered" evidence="6">
    <location>
        <begin position="1"/>
        <end position="22"/>
    </location>
</feature>
<evidence type="ECO:0000256" key="2">
    <source>
        <dbReference type="ARBA" id="ARBA00006971"/>
    </source>
</evidence>
<evidence type="ECO:0000256" key="4">
    <source>
        <dbReference type="ARBA" id="ARBA00022989"/>
    </source>
</evidence>
<reference evidence="9" key="1">
    <citation type="submission" date="2018-05" db="EMBL/GenBank/DDBJ databases">
        <authorList>
            <person name="Lanie J.A."/>
            <person name="Ng W.-L."/>
            <person name="Kazmierczak K.M."/>
            <person name="Andrzejewski T.M."/>
            <person name="Davidsen T.M."/>
            <person name="Wayne K.J."/>
            <person name="Tettelin H."/>
            <person name="Glass J.I."/>
            <person name="Rusch D."/>
            <person name="Podicherti R."/>
            <person name="Tsui H.-C.T."/>
            <person name="Winkler M.E."/>
        </authorList>
    </citation>
    <scope>NUCLEOTIDE SEQUENCE</scope>
</reference>
<evidence type="ECO:0000313" key="9">
    <source>
        <dbReference type="EMBL" id="SVA44095.1"/>
    </source>
</evidence>
<accession>A0A381VUZ8</accession>
<dbReference type="InterPro" id="IPR020980">
    <property type="entry name" value="Membrane_HflK_N"/>
</dbReference>
<evidence type="ECO:0000256" key="6">
    <source>
        <dbReference type="SAM" id="MobiDB-lite"/>
    </source>
</evidence>
<feature type="transmembrane region" description="Helical" evidence="7">
    <location>
        <begin position="54"/>
        <end position="73"/>
    </location>
</feature>
<dbReference type="Pfam" id="PF12221">
    <property type="entry name" value="HflK_N"/>
    <property type="match status" value="1"/>
</dbReference>
<keyword evidence="5 7" id="KW-0472">Membrane</keyword>
<dbReference type="Gene3D" id="3.30.479.30">
    <property type="entry name" value="Band 7 domain"/>
    <property type="match status" value="1"/>
</dbReference>
<evidence type="ECO:0000259" key="8">
    <source>
        <dbReference type="SMART" id="SM00244"/>
    </source>
</evidence>
<dbReference type="SMART" id="SM00244">
    <property type="entry name" value="PHB"/>
    <property type="match status" value="1"/>
</dbReference>
<evidence type="ECO:0000256" key="5">
    <source>
        <dbReference type="ARBA" id="ARBA00023136"/>
    </source>
</evidence>
<dbReference type="InterPro" id="IPR001972">
    <property type="entry name" value="Stomatin_HflK_fam"/>
</dbReference>
<dbReference type="InterPro" id="IPR010201">
    <property type="entry name" value="HflK"/>
</dbReference>
<proteinExistence type="inferred from homology"/>
<dbReference type="GO" id="GO:0016020">
    <property type="term" value="C:membrane"/>
    <property type="evidence" value="ECO:0007669"/>
    <property type="project" value="UniProtKB-SubCell"/>
</dbReference>
<comment type="similarity">
    <text evidence="2">Belongs to the band 7/mec-2 family. HflK subfamily.</text>
</comment>
<feature type="region of interest" description="Disordered" evidence="6">
    <location>
        <begin position="337"/>
        <end position="374"/>
    </location>
</feature>
<dbReference type="AlphaFoldDB" id="A0A381VUZ8"/>
<feature type="compositionally biased region" description="Low complexity" evidence="6">
    <location>
        <begin position="352"/>
        <end position="363"/>
    </location>
</feature>
<feature type="compositionally biased region" description="Basic and acidic residues" evidence="6">
    <location>
        <begin position="364"/>
        <end position="374"/>
    </location>
</feature>
<gene>
    <name evidence="9" type="ORF">METZ01_LOCUS96949</name>
</gene>
<comment type="subcellular location">
    <subcellularLocation>
        <location evidence="1">Membrane</location>
    </subcellularLocation>
</comment>
<keyword evidence="3 7" id="KW-0812">Transmembrane</keyword>
<organism evidence="9">
    <name type="scientific">marine metagenome</name>
    <dbReference type="NCBI Taxonomy" id="408172"/>
    <lineage>
        <taxon>unclassified sequences</taxon>
        <taxon>metagenomes</taxon>
        <taxon>ecological metagenomes</taxon>
    </lineage>
</organism>
<keyword evidence="4 7" id="KW-1133">Transmembrane helix</keyword>
<dbReference type="InterPro" id="IPR001107">
    <property type="entry name" value="Band_7"/>
</dbReference>
<evidence type="ECO:0000256" key="3">
    <source>
        <dbReference type="ARBA" id="ARBA00022692"/>
    </source>
</evidence>
<name>A0A381VUZ8_9ZZZZ</name>
<dbReference type="CDD" id="cd03404">
    <property type="entry name" value="SPFH_HflK"/>
    <property type="match status" value="1"/>
</dbReference>
<dbReference type="PANTHER" id="PTHR43327:SF2">
    <property type="entry name" value="MODULATOR OF FTSH PROTEASE HFLK"/>
    <property type="match status" value="1"/>
</dbReference>
<evidence type="ECO:0000256" key="1">
    <source>
        <dbReference type="ARBA" id="ARBA00004370"/>
    </source>
</evidence>
<dbReference type="SUPFAM" id="SSF117892">
    <property type="entry name" value="Band 7/SPFH domain"/>
    <property type="match status" value="1"/>
</dbReference>
<dbReference type="Pfam" id="PF01145">
    <property type="entry name" value="Band_7"/>
    <property type="match status" value="1"/>
</dbReference>
<feature type="domain" description="Band 7" evidence="8">
    <location>
        <begin position="68"/>
        <end position="229"/>
    </location>
</feature>
<evidence type="ECO:0000256" key="7">
    <source>
        <dbReference type="SAM" id="Phobius"/>
    </source>
</evidence>
<dbReference type="PANTHER" id="PTHR43327">
    <property type="entry name" value="STOMATIN-LIKE PROTEIN 2, MITOCHONDRIAL"/>
    <property type="match status" value="1"/>
</dbReference>
<dbReference type="PRINTS" id="PR00721">
    <property type="entry name" value="STOMATIN"/>
</dbReference>